<sequence>MLKIYFSWREIFMDLRTQRTLSSIENAFIDLTLTEGFSKVTVRQIAAEARINPKTFYDHFHNKTALAAYLTQKFLNQYAQLIQTRLENNQDILAGHLDLHLQGLLSSIIDNQKLKKTILALESIHSNSLDFEAQFLQVVSENLNKYHISKDPLTIDIIATITLKIINYYIRTNEPFSLSRQENIVKTLERIINPSR</sequence>
<feature type="domain" description="HTH tetR-type" evidence="3">
    <location>
        <begin position="18"/>
        <end position="78"/>
    </location>
</feature>
<dbReference type="InterPro" id="IPR050624">
    <property type="entry name" value="HTH-type_Tx_Regulator"/>
</dbReference>
<evidence type="ECO:0000313" key="5">
    <source>
        <dbReference type="Proteomes" id="UP000466388"/>
    </source>
</evidence>
<keyword evidence="5" id="KW-1185">Reference proteome</keyword>
<gene>
    <name evidence="4" type="ORF">GM612_03830</name>
</gene>
<dbReference type="EMBL" id="WNJO01000003">
    <property type="protein sequence ID" value="MTV81785.1"/>
    <property type="molecule type" value="Genomic_DNA"/>
</dbReference>
<dbReference type="Gene3D" id="1.10.357.10">
    <property type="entry name" value="Tetracycline Repressor, domain 2"/>
    <property type="match status" value="1"/>
</dbReference>
<dbReference type="SUPFAM" id="SSF46689">
    <property type="entry name" value="Homeodomain-like"/>
    <property type="match status" value="1"/>
</dbReference>
<keyword evidence="1 2" id="KW-0238">DNA-binding</keyword>
<dbReference type="InterPro" id="IPR009057">
    <property type="entry name" value="Homeodomain-like_sf"/>
</dbReference>
<accession>A0A7X2XUK0</accession>
<dbReference type="AlphaFoldDB" id="A0A7X2XUK0"/>
<evidence type="ECO:0000256" key="1">
    <source>
        <dbReference type="ARBA" id="ARBA00023125"/>
    </source>
</evidence>
<dbReference type="PROSITE" id="PS50977">
    <property type="entry name" value="HTH_TETR_2"/>
    <property type="match status" value="1"/>
</dbReference>
<evidence type="ECO:0000256" key="2">
    <source>
        <dbReference type="PROSITE-ProRule" id="PRU00335"/>
    </source>
</evidence>
<protein>
    <submittedName>
        <fullName evidence="4">TetR family transcriptional regulator</fullName>
    </submittedName>
</protein>
<reference evidence="4 5" key="1">
    <citation type="submission" date="2019-11" db="EMBL/GenBank/DDBJ databases">
        <title>Lactobacillus sp. nov. CRM56-3, isolated from fermented tea leaves.</title>
        <authorList>
            <person name="Phuengjayaem S."/>
            <person name="Tanasupawat S."/>
        </authorList>
    </citation>
    <scope>NUCLEOTIDE SEQUENCE [LARGE SCALE GENOMIC DNA]</scope>
    <source>
        <strain evidence="4 5">CRM56-3</strain>
    </source>
</reference>
<feature type="DNA-binding region" description="H-T-H motif" evidence="2">
    <location>
        <begin position="41"/>
        <end position="60"/>
    </location>
</feature>
<dbReference type="PANTHER" id="PTHR43479:SF11">
    <property type="entry name" value="ACREF_ENVCD OPERON REPRESSOR-RELATED"/>
    <property type="match status" value="1"/>
</dbReference>
<dbReference type="InterPro" id="IPR001647">
    <property type="entry name" value="HTH_TetR"/>
</dbReference>
<proteinExistence type="predicted"/>
<dbReference type="GO" id="GO:0003677">
    <property type="term" value="F:DNA binding"/>
    <property type="evidence" value="ECO:0007669"/>
    <property type="project" value="UniProtKB-UniRule"/>
</dbReference>
<dbReference type="PANTHER" id="PTHR43479">
    <property type="entry name" value="ACREF/ENVCD OPERON REPRESSOR-RELATED"/>
    <property type="match status" value="1"/>
</dbReference>
<dbReference type="Proteomes" id="UP000466388">
    <property type="component" value="Unassembled WGS sequence"/>
</dbReference>
<dbReference type="Pfam" id="PF00440">
    <property type="entry name" value="TetR_N"/>
    <property type="match status" value="1"/>
</dbReference>
<evidence type="ECO:0000259" key="3">
    <source>
        <dbReference type="PROSITE" id="PS50977"/>
    </source>
</evidence>
<organism evidence="4 5">
    <name type="scientific">Secundilactobacillus folii</name>
    <dbReference type="NCBI Taxonomy" id="2678357"/>
    <lineage>
        <taxon>Bacteria</taxon>
        <taxon>Bacillati</taxon>
        <taxon>Bacillota</taxon>
        <taxon>Bacilli</taxon>
        <taxon>Lactobacillales</taxon>
        <taxon>Lactobacillaceae</taxon>
        <taxon>Secundilactobacillus</taxon>
    </lineage>
</organism>
<evidence type="ECO:0000313" key="4">
    <source>
        <dbReference type="EMBL" id="MTV81785.1"/>
    </source>
</evidence>
<comment type="caution">
    <text evidence="4">The sequence shown here is derived from an EMBL/GenBank/DDBJ whole genome shotgun (WGS) entry which is preliminary data.</text>
</comment>
<name>A0A7X2XUK0_9LACO</name>